<protein>
    <submittedName>
        <fullName evidence="1">Uncharacterized protein</fullName>
    </submittedName>
</protein>
<dbReference type="Proteomes" id="UP000799437">
    <property type="component" value="Unassembled WGS sequence"/>
</dbReference>
<reference evidence="1" key="1">
    <citation type="journal article" date="2020" name="Stud. Mycol.">
        <title>101 Dothideomycetes genomes: a test case for predicting lifestyles and emergence of pathogens.</title>
        <authorList>
            <person name="Haridas S."/>
            <person name="Albert R."/>
            <person name="Binder M."/>
            <person name="Bloem J."/>
            <person name="Labutti K."/>
            <person name="Salamov A."/>
            <person name="Andreopoulos B."/>
            <person name="Baker S."/>
            <person name="Barry K."/>
            <person name="Bills G."/>
            <person name="Bluhm B."/>
            <person name="Cannon C."/>
            <person name="Castanera R."/>
            <person name="Culley D."/>
            <person name="Daum C."/>
            <person name="Ezra D."/>
            <person name="Gonzalez J."/>
            <person name="Henrissat B."/>
            <person name="Kuo A."/>
            <person name="Liang C."/>
            <person name="Lipzen A."/>
            <person name="Lutzoni F."/>
            <person name="Magnuson J."/>
            <person name="Mondo S."/>
            <person name="Nolan M."/>
            <person name="Ohm R."/>
            <person name="Pangilinan J."/>
            <person name="Park H.-J."/>
            <person name="Ramirez L."/>
            <person name="Alfaro M."/>
            <person name="Sun H."/>
            <person name="Tritt A."/>
            <person name="Yoshinaga Y."/>
            <person name="Zwiers L.-H."/>
            <person name="Turgeon B."/>
            <person name="Goodwin S."/>
            <person name="Spatafora J."/>
            <person name="Crous P."/>
            <person name="Grigoriev I."/>
        </authorList>
    </citation>
    <scope>NUCLEOTIDE SEQUENCE</scope>
    <source>
        <strain evidence="1">CBS 121739</strain>
    </source>
</reference>
<dbReference type="GeneID" id="54486090"/>
<accession>A0A6A6VSA0</accession>
<dbReference type="EMBL" id="ML996619">
    <property type="protein sequence ID" value="KAF2752470.1"/>
    <property type="molecule type" value="Genomic_DNA"/>
</dbReference>
<gene>
    <name evidence="1" type="ORF">EJ05DRAFT_481272</name>
</gene>
<dbReference type="AlphaFoldDB" id="A0A6A6VSA0"/>
<name>A0A6A6VSA0_9PEZI</name>
<organism evidence="1 2">
    <name type="scientific">Pseudovirgaria hyperparasitica</name>
    <dbReference type="NCBI Taxonomy" id="470096"/>
    <lineage>
        <taxon>Eukaryota</taxon>
        <taxon>Fungi</taxon>
        <taxon>Dikarya</taxon>
        <taxon>Ascomycota</taxon>
        <taxon>Pezizomycotina</taxon>
        <taxon>Dothideomycetes</taxon>
        <taxon>Dothideomycetes incertae sedis</taxon>
        <taxon>Acrospermales</taxon>
        <taxon>Acrospermaceae</taxon>
        <taxon>Pseudovirgaria</taxon>
    </lineage>
</organism>
<sequence length="247" mass="27988">MQSQTPLEPLSATSLGAETECEVLSDDPYAIYIPQQLNYSGLPSRTSNEVCGSYYPDIDWTGQISGNPATSVQFNVDWNMPLANYPPASHSVAVQTHHRRQRATTSYVCEIPVETNTGWSQCSKQFRKENRYLRHFGSHLVPSSNSLYLPWLVLDNDEIQEMGDADIVAFVESLRSDMLSAKQWNNFITAVQKAKPTEEAMKIIVTVFRHCVSKDENTRKKKKTTSYRFSTGYYLCNGIHEPFDGNK</sequence>
<dbReference type="RefSeq" id="XP_033594928.1">
    <property type="nucleotide sequence ID" value="XM_033745036.1"/>
</dbReference>
<evidence type="ECO:0000313" key="1">
    <source>
        <dbReference type="EMBL" id="KAF2752470.1"/>
    </source>
</evidence>
<proteinExistence type="predicted"/>
<evidence type="ECO:0000313" key="2">
    <source>
        <dbReference type="Proteomes" id="UP000799437"/>
    </source>
</evidence>
<keyword evidence="2" id="KW-1185">Reference proteome</keyword>